<comment type="function">
    <text evidence="1 10">Role in flagellar biosynthesis.</text>
</comment>
<keyword evidence="5 10" id="KW-0812">Transmembrane</keyword>
<dbReference type="EMBL" id="JAGSPA010000003">
    <property type="protein sequence ID" value="MBV7256991.1"/>
    <property type="molecule type" value="Genomic_DNA"/>
</dbReference>
<evidence type="ECO:0000256" key="8">
    <source>
        <dbReference type="ARBA" id="ARBA00023143"/>
    </source>
</evidence>
<feature type="transmembrane region" description="Helical" evidence="10">
    <location>
        <begin position="213"/>
        <end position="236"/>
    </location>
</feature>
<evidence type="ECO:0000256" key="7">
    <source>
        <dbReference type="ARBA" id="ARBA00023136"/>
    </source>
</evidence>
<keyword evidence="11" id="KW-0282">Flagellum</keyword>
<dbReference type="PANTHER" id="PTHR30065">
    <property type="entry name" value="FLAGELLAR BIOSYNTHETIC PROTEIN FLIR"/>
    <property type="match status" value="1"/>
</dbReference>
<evidence type="ECO:0000256" key="1">
    <source>
        <dbReference type="ARBA" id="ARBA00002578"/>
    </source>
</evidence>
<keyword evidence="11" id="KW-0966">Cell projection</keyword>
<reference evidence="11 12" key="1">
    <citation type="submission" date="2021-04" db="EMBL/GenBank/DDBJ databases">
        <authorList>
            <person name="Pira H."/>
            <person name="Risdian C."/>
            <person name="Wink J."/>
        </authorList>
    </citation>
    <scope>NUCLEOTIDE SEQUENCE [LARGE SCALE GENOMIC DNA]</scope>
    <source>
        <strain evidence="11 12">WHA3</strain>
    </source>
</reference>
<evidence type="ECO:0000256" key="2">
    <source>
        <dbReference type="ARBA" id="ARBA00009772"/>
    </source>
</evidence>
<evidence type="ECO:0000256" key="9">
    <source>
        <dbReference type="NCBIfam" id="TIGR01400"/>
    </source>
</evidence>
<comment type="caution">
    <text evidence="11">The sequence shown here is derived from an EMBL/GenBank/DDBJ whole genome shotgun (WGS) entry which is preliminary data.</text>
</comment>
<dbReference type="InterPro" id="IPR002010">
    <property type="entry name" value="T3SS_IM_R"/>
</dbReference>
<keyword evidence="7 10" id="KW-0472">Membrane</keyword>
<dbReference type="Pfam" id="PF01311">
    <property type="entry name" value="Bac_export_1"/>
    <property type="match status" value="1"/>
</dbReference>
<dbReference type="RefSeq" id="WP_218445832.1">
    <property type="nucleotide sequence ID" value="NZ_JAGSPA010000003.1"/>
</dbReference>
<feature type="transmembrane region" description="Helical" evidence="10">
    <location>
        <begin position="12"/>
        <end position="32"/>
    </location>
</feature>
<proteinExistence type="inferred from homology"/>
<organism evidence="11 12">
    <name type="scientific">Pacificimonas pallii</name>
    <dbReference type="NCBI Taxonomy" id="2827236"/>
    <lineage>
        <taxon>Bacteria</taxon>
        <taxon>Pseudomonadati</taxon>
        <taxon>Pseudomonadota</taxon>
        <taxon>Alphaproteobacteria</taxon>
        <taxon>Sphingomonadales</taxon>
        <taxon>Sphingosinicellaceae</taxon>
        <taxon>Pacificimonas</taxon>
    </lineage>
</organism>
<dbReference type="Proteomes" id="UP000722336">
    <property type="component" value="Unassembled WGS sequence"/>
</dbReference>
<comment type="similarity">
    <text evidence="2 10">Belongs to the FliR/MopE/SpaR family.</text>
</comment>
<accession>A0ABS6SGE8</accession>
<protein>
    <recommendedName>
        <fullName evidence="3 9">Flagellar biosynthetic protein FliR</fullName>
    </recommendedName>
</protein>
<evidence type="ECO:0000313" key="11">
    <source>
        <dbReference type="EMBL" id="MBV7256991.1"/>
    </source>
</evidence>
<evidence type="ECO:0000256" key="6">
    <source>
        <dbReference type="ARBA" id="ARBA00022989"/>
    </source>
</evidence>
<dbReference type="NCBIfam" id="TIGR01400">
    <property type="entry name" value="fliR"/>
    <property type="match status" value="1"/>
</dbReference>
<dbReference type="InterPro" id="IPR006303">
    <property type="entry name" value="FliR"/>
</dbReference>
<comment type="subcellular location">
    <subcellularLocation>
        <location evidence="10">Cell membrane</location>
        <topology evidence="10">Multi-pass membrane protein</topology>
    </subcellularLocation>
    <subcellularLocation>
        <location evidence="10">Bacterial flagellum basal body</location>
    </subcellularLocation>
</comment>
<keyword evidence="12" id="KW-1185">Reference proteome</keyword>
<evidence type="ECO:0000256" key="10">
    <source>
        <dbReference type="RuleBase" id="RU362071"/>
    </source>
</evidence>
<feature type="transmembrane region" description="Helical" evidence="10">
    <location>
        <begin position="78"/>
        <end position="103"/>
    </location>
</feature>
<evidence type="ECO:0000313" key="12">
    <source>
        <dbReference type="Proteomes" id="UP000722336"/>
    </source>
</evidence>
<keyword evidence="8 10" id="KW-0975">Bacterial flagellum</keyword>
<keyword evidence="6 10" id="KW-1133">Transmembrane helix</keyword>
<keyword evidence="11" id="KW-0969">Cilium</keyword>
<evidence type="ECO:0000256" key="4">
    <source>
        <dbReference type="ARBA" id="ARBA00022475"/>
    </source>
</evidence>
<feature type="transmembrane region" description="Helical" evidence="10">
    <location>
        <begin position="39"/>
        <end position="58"/>
    </location>
</feature>
<sequence>MIFPTGDIEAPFILLLTAMLRVGGAFIIAPIFSAMGLPLMVRILLAAAIAFTVMQMTPIEVNVDPLSFAMLAIAVQEILLGLSMGFVLQVAFAAPILAGDYIANSMGLGFASAINPQGGVQVPVLGNFLLIVTSLIFLGSGGHLIFIETLMLSYERLPIGGDWLSADMMVNVAAFGGIMFRVGLMIALPVGFALFSVNVIIGFVTRSAPQLNIFAVGIPATLLIGMVMLAMTFPAITPMIEGVVDDGLTEVRRIAFGETGR</sequence>
<gene>
    <name evidence="11" type="primary">fliR</name>
    <name evidence="11" type="ORF">KCG44_09370</name>
</gene>
<name>A0ABS6SGE8_9SPHN</name>
<dbReference type="PANTHER" id="PTHR30065:SF8">
    <property type="entry name" value="FLAGELLAR BIOSYNTHETIC PROTEIN FLIR"/>
    <property type="match status" value="1"/>
</dbReference>
<feature type="transmembrane region" description="Helical" evidence="10">
    <location>
        <begin position="124"/>
        <end position="147"/>
    </location>
</feature>
<evidence type="ECO:0000256" key="3">
    <source>
        <dbReference type="ARBA" id="ARBA00021717"/>
    </source>
</evidence>
<feature type="transmembrane region" description="Helical" evidence="10">
    <location>
        <begin position="178"/>
        <end position="201"/>
    </location>
</feature>
<keyword evidence="4 10" id="KW-1003">Cell membrane</keyword>
<evidence type="ECO:0000256" key="5">
    <source>
        <dbReference type="ARBA" id="ARBA00022692"/>
    </source>
</evidence>